<dbReference type="EMBL" id="CP004393">
    <property type="protein sequence ID" value="AJE45131.1"/>
    <property type="molecule type" value="Genomic_DNA"/>
</dbReference>
<name>A0A0B5DWP2_9RHOB</name>
<proteinExistence type="predicted"/>
<dbReference type="PANTHER" id="PTHR11895">
    <property type="entry name" value="TRANSAMIDASE"/>
    <property type="match status" value="1"/>
</dbReference>
<dbReference type="Proteomes" id="UP000031521">
    <property type="component" value="Chromosome"/>
</dbReference>
<reference evidence="2 3" key="1">
    <citation type="journal article" date="2014" name="Int. J. Syst. Evol. Microbiol.">
        <title>Celeribacter indicus sp. nov., a polycyclic aromatic hydrocarbon-degrading bacterium from deep-sea sediment and reclassification of Huaishuia halophila as Celeribacter halophilus comb. nov.</title>
        <authorList>
            <person name="Lai Q."/>
            <person name="Cao J."/>
            <person name="Yuan J."/>
            <person name="Li F."/>
            <person name="Shao Z."/>
        </authorList>
    </citation>
    <scope>NUCLEOTIDE SEQUENCE [LARGE SCALE GENOMIC DNA]</scope>
    <source>
        <strain evidence="2">P73</strain>
    </source>
</reference>
<dbReference type="AlphaFoldDB" id="A0A0B5DWP2"/>
<evidence type="ECO:0000313" key="2">
    <source>
        <dbReference type="EMBL" id="AJE45131.1"/>
    </source>
</evidence>
<dbReference type="InterPro" id="IPR023631">
    <property type="entry name" value="Amidase_dom"/>
</dbReference>
<dbReference type="GO" id="GO:0003824">
    <property type="term" value="F:catalytic activity"/>
    <property type="evidence" value="ECO:0007669"/>
    <property type="project" value="InterPro"/>
</dbReference>
<dbReference type="Gene3D" id="3.90.1300.10">
    <property type="entry name" value="Amidase signature (AS) domain"/>
    <property type="match status" value="1"/>
</dbReference>
<gene>
    <name evidence="2" type="ORF">P73_0416</name>
</gene>
<dbReference type="STRING" id="1208324.P73_0416"/>
<feature type="domain" description="Amidase" evidence="1">
    <location>
        <begin position="29"/>
        <end position="431"/>
    </location>
</feature>
<accession>A0A0B5DWP2</accession>
<keyword evidence="3" id="KW-1185">Reference proteome</keyword>
<dbReference type="KEGG" id="cid:P73_0416"/>
<dbReference type="RefSeq" id="WP_043868248.1">
    <property type="nucleotide sequence ID" value="NZ_CP004393.1"/>
</dbReference>
<organism evidence="2 3">
    <name type="scientific">Celeribacter indicus</name>
    <dbReference type="NCBI Taxonomy" id="1208324"/>
    <lineage>
        <taxon>Bacteria</taxon>
        <taxon>Pseudomonadati</taxon>
        <taxon>Pseudomonadota</taxon>
        <taxon>Alphaproteobacteria</taxon>
        <taxon>Rhodobacterales</taxon>
        <taxon>Roseobacteraceae</taxon>
        <taxon>Celeribacter</taxon>
    </lineage>
</organism>
<dbReference type="Pfam" id="PF01425">
    <property type="entry name" value="Amidase"/>
    <property type="match status" value="1"/>
</dbReference>
<dbReference type="InterPro" id="IPR020556">
    <property type="entry name" value="Amidase_CS"/>
</dbReference>
<evidence type="ECO:0000259" key="1">
    <source>
        <dbReference type="Pfam" id="PF01425"/>
    </source>
</evidence>
<dbReference type="SUPFAM" id="SSF75304">
    <property type="entry name" value="Amidase signature (AS) enzymes"/>
    <property type="match status" value="1"/>
</dbReference>
<dbReference type="HOGENOM" id="CLU_009600_0_3_5"/>
<dbReference type="PROSITE" id="PS00571">
    <property type="entry name" value="AMIDASES"/>
    <property type="match status" value="1"/>
</dbReference>
<sequence>MGDFENMSMCELGRAIGREEIDPRELAADCLDRTRAHPLADRIYARLMEDRAMAEAEAAFARQRAGMRRGLLDGVPVSWKDLFDTAGVATEAGTALLKDRVPERDCEVLRRASSAGLVALGKTHMSELAFSGLGLNPVTATPPCVNDAEAVSGGSSSGAAASVAFGLAPGAIGTDTGGSVRIPAAWNDLVGLKTTSGRLSLEGVVPLAAAFDTVGPIVKTVEDAAETLAVLDGSAAPDLRGATLEGRRFLVLENVVFDDIRDAPRDAFDHAAERFEAAGAEIVRAEIGALTEAMGLSGILFTAEAYAEWRDLIESRPEMMYPRILDRFRAGGVFGGADVLAGWKLLEHLRARYLEATAGYDAVILPTAPILPPHAERLLQDADYYVTENLLALRNTRVANLMGLPALTLPTGVPSCGVLLQTPPMTEARLLRLGAAAEAALA</sequence>
<dbReference type="OrthoDB" id="9811471at2"/>
<dbReference type="InterPro" id="IPR000120">
    <property type="entry name" value="Amidase"/>
</dbReference>
<protein>
    <submittedName>
        <fullName evidence="2">Amidase</fullName>
    </submittedName>
</protein>
<evidence type="ECO:0000313" key="3">
    <source>
        <dbReference type="Proteomes" id="UP000031521"/>
    </source>
</evidence>
<dbReference type="PANTHER" id="PTHR11895:SF176">
    <property type="entry name" value="AMIDASE AMID-RELATED"/>
    <property type="match status" value="1"/>
</dbReference>
<dbReference type="InterPro" id="IPR036928">
    <property type="entry name" value="AS_sf"/>
</dbReference>